<proteinExistence type="predicted"/>
<reference evidence="1" key="1">
    <citation type="submission" date="2016-10" db="EMBL/GenBank/DDBJ databases">
        <authorList>
            <person name="de Groot N.N."/>
        </authorList>
    </citation>
    <scope>NUCLEOTIDE SEQUENCE [LARGE SCALE GENOMIC DNA]</scope>
    <source>
        <strain evidence="1">Nm69</strain>
    </source>
</reference>
<dbReference type="STRING" id="52441.SAMN05216302_10051"/>
<reference evidence="3" key="2">
    <citation type="submission" date="2016-10" db="EMBL/GenBank/DDBJ databases">
        <authorList>
            <person name="Varghese N."/>
            <person name="Submissions S."/>
        </authorList>
    </citation>
    <scope>NUCLEOTIDE SEQUENCE [LARGE SCALE GENOMIC DNA]</scope>
    <source>
        <strain evidence="3">Nm69</strain>
    </source>
</reference>
<protein>
    <submittedName>
        <fullName evidence="1">Methane/ammonia monooxygenase subunit C</fullName>
    </submittedName>
</protein>
<gene>
    <name evidence="1" type="ORF">SAMN05216302_10051</name>
    <name evidence="2" type="ORF">SAMN05216302_103726</name>
</gene>
<keyword evidence="1" id="KW-0560">Oxidoreductase</keyword>
<dbReference type="Proteomes" id="UP000199533">
    <property type="component" value="Unassembled WGS sequence"/>
</dbReference>
<dbReference type="GO" id="GO:0004497">
    <property type="term" value="F:monooxygenase activity"/>
    <property type="evidence" value="ECO:0007669"/>
    <property type="project" value="UniProtKB-KW"/>
</dbReference>
<evidence type="ECO:0000313" key="1">
    <source>
        <dbReference type="EMBL" id="SFK36888.1"/>
    </source>
</evidence>
<accession>A0A1I3YYH0</accession>
<dbReference type="EMBL" id="FOSP01000005">
    <property type="protein sequence ID" value="SFK36888.1"/>
    <property type="molecule type" value="Genomic_DNA"/>
</dbReference>
<organism evidence="1 3">
    <name type="scientific">Nitrosomonas aestuarii</name>
    <dbReference type="NCBI Taxonomy" id="52441"/>
    <lineage>
        <taxon>Bacteria</taxon>
        <taxon>Pseudomonadati</taxon>
        <taxon>Pseudomonadota</taxon>
        <taxon>Betaproteobacteria</taxon>
        <taxon>Nitrosomonadales</taxon>
        <taxon>Nitrosomonadaceae</taxon>
        <taxon>Nitrosomonas</taxon>
    </lineage>
</organism>
<dbReference type="AlphaFoldDB" id="A0A1I3YYH0"/>
<evidence type="ECO:0000313" key="3">
    <source>
        <dbReference type="Proteomes" id="UP000199533"/>
    </source>
</evidence>
<name>A0A1I3YYH0_9PROT</name>
<sequence length="31" mass="3541">IAAQIITRYSNLTDVIWNGQSKEILNNRIVP</sequence>
<feature type="non-terminal residue" evidence="1">
    <location>
        <position position="1"/>
    </location>
</feature>
<keyword evidence="3" id="KW-1185">Reference proteome</keyword>
<evidence type="ECO:0000313" key="2">
    <source>
        <dbReference type="EMBL" id="SFL17000.1"/>
    </source>
</evidence>
<keyword evidence="1" id="KW-0503">Monooxygenase</keyword>
<dbReference type="EMBL" id="FOSP01000037">
    <property type="protein sequence ID" value="SFL17000.1"/>
    <property type="molecule type" value="Genomic_DNA"/>
</dbReference>